<dbReference type="PROSITE" id="PS50006">
    <property type="entry name" value="FHA_DOMAIN"/>
    <property type="match status" value="1"/>
</dbReference>
<dbReference type="Proteomes" id="UP000317835">
    <property type="component" value="Chromosome"/>
</dbReference>
<feature type="domain" description="FHA" evidence="9">
    <location>
        <begin position="154"/>
        <end position="214"/>
    </location>
</feature>
<dbReference type="EMBL" id="CP036426">
    <property type="protein sequence ID" value="QDV36747.1"/>
    <property type="molecule type" value="Genomic_DNA"/>
</dbReference>
<dbReference type="Pfam" id="PF02397">
    <property type="entry name" value="Bac_transf"/>
    <property type="match status" value="1"/>
</dbReference>
<keyword evidence="6 8" id="KW-0472">Membrane</keyword>
<dbReference type="EC" id="2.7.8.31" evidence="10"/>
<feature type="region of interest" description="Disordered" evidence="7">
    <location>
        <begin position="126"/>
        <end position="146"/>
    </location>
</feature>
<reference evidence="10 11" key="1">
    <citation type="submission" date="2019-02" db="EMBL/GenBank/DDBJ databases">
        <title>Deep-cultivation of Planctomycetes and their phenomic and genomic characterization uncovers novel biology.</title>
        <authorList>
            <person name="Wiegand S."/>
            <person name="Jogler M."/>
            <person name="Boedeker C."/>
            <person name="Pinto D."/>
            <person name="Vollmers J."/>
            <person name="Rivas-Marin E."/>
            <person name="Kohn T."/>
            <person name="Peeters S.H."/>
            <person name="Heuer A."/>
            <person name="Rast P."/>
            <person name="Oberbeckmann S."/>
            <person name="Bunk B."/>
            <person name="Jeske O."/>
            <person name="Meyerdierks A."/>
            <person name="Storesund J.E."/>
            <person name="Kallscheuer N."/>
            <person name="Luecker S."/>
            <person name="Lage O.M."/>
            <person name="Pohl T."/>
            <person name="Merkel B.J."/>
            <person name="Hornburger P."/>
            <person name="Mueller R.-W."/>
            <person name="Bruemmer F."/>
            <person name="Labrenz M."/>
            <person name="Spormann A.M."/>
            <person name="Op den Camp H."/>
            <person name="Overmann J."/>
            <person name="Amann R."/>
            <person name="Jetten M.S.M."/>
            <person name="Mascher T."/>
            <person name="Medema M.H."/>
            <person name="Devos D.P."/>
            <person name="Kaster A.-K."/>
            <person name="Ovreas L."/>
            <person name="Rohde M."/>
            <person name="Galperin M.Y."/>
            <person name="Jogler C."/>
        </authorList>
    </citation>
    <scope>NUCLEOTIDE SEQUENCE [LARGE SCALE GENOMIC DNA]</scope>
    <source>
        <strain evidence="10 11">ElP</strain>
    </source>
</reference>
<dbReference type="InterPro" id="IPR000253">
    <property type="entry name" value="FHA_dom"/>
</dbReference>
<name>A0A518H7A3_9BACT</name>
<evidence type="ECO:0000256" key="3">
    <source>
        <dbReference type="ARBA" id="ARBA00022679"/>
    </source>
</evidence>
<dbReference type="InterPro" id="IPR003362">
    <property type="entry name" value="Bact_transf"/>
</dbReference>
<keyword evidence="5 8" id="KW-1133">Transmembrane helix</keyword>
<keyword evidence="4 8" id="KW-0812">Transmembrane</keyword>
<sequence>MKDSSVHDAPTLRASAVGSPETGRVLIVGARRGLSRLAAVLDQRPWSGLRIVGFVDRSGRGRQLAIHPGSEPIPVLGRLERLSEVIRRSRPTHVIVANSEGHPRYSEAELLALSDPDLRVHWMAGESESAPQAPPTADVPHLRFRPVRPPGRRVHAGRAAKRAVDVVLSSVILLLLSPVFAAVGLLIYATSGRPIFYLQDRVGQNGTIFKIIKFRSMKPNAESVTGPIWAANHDDRCTPIGDWLRHTCLDELPQIFNILKGEMSLVGPRPERPIFVERFAGEVAEYPLRHVVPVGLTGWAQVHGWRGRTSIRKRLQYDLDYVRRWSFWLDIQILFMTALHVAFGKVDWGVPRNRRVEREPTDALGRDTHS</sequence>
<evidence type="ECO:0000259" key="9">
    <source>
        <dbReference type="PROSITE" id="PS50006"/>
    </source>
</evidence>
<evidence type="ECO:0000256" key="7">
    <source>
        <dbReference type="SAM" id="MobiDB-lite"/>
    </source>
</evidence>
<dbReference type="Gene3D" id="3.40.50.720">
    <property type="entry name" value="NAD(P)-binding Rossmann-like Domain"/>
    <property type="match status" value="1"/>
</dbReference>
<dbReference type="InterPro" id="IPR017475">
    <property type="entry name" value="EPS_sugar_tfrase"/>
</dbReference>
<dbReference type="AlphaFoldDB" id="A0A518H7A3"/>
<comment type="subcellular location">
    <subcellularLocation>
        <location evidence="1">Membrane</location>
        <topology evidence="1">Multi-pass membrane protein</topology>
    </subcellularLocation>
</comment>
<dbReference type="GO" id="GO:0089702">
    <property type="term" value="F:undecaprenyl-phosphate glucose phosphotransferase activity"/>
    <property type="evidence" value="ECO:0007669"/>
    <property type="project" value="UniProtKB-EC"/>
</dbReference>
<evidence type="ECO:0000313" key="10">
    <source>
        <dbReference type="EMBL" id="QDV36747.1"/>
    </source>
</evidence>
<evidence type="ECO:0000313" key="11">
    <source>
        <dbReference type="Proteomes" id="UP000317835"/>
    </source>
</evidence>
<gene>
    <name evidence="10" type="primary">wcaJ</name>
    <name evidence="10" type="ORF">ElP_46760</name>
</gene>
<protein>
    <submittedName>
        <fullName evidence="10">UDP-glucose:undecaprenyl-phosphate glucose-1-phosphate transferase</fullName>
        <ecNumber evidence="10">2.7.8.31</ecNumber>
    </submittedName>
</protein>
<dbReference type="OrthoDB" id="9766874at2"/>
<dbReference type="GO" id="GO:0016020">
    <property type="term" value="C:membrane"/>
    <property type="evidence" value="ECO:0007669"/>
    <property type="project" value="UniProtKB-SubCell"/>
</dbReference>
<dbReference type="KEGG" id="tpla:ElP_46760"/>
<feature type="transmembrane region" description="Helical" evidence="8">
    <location>
        <begin position="166"/>
        <end position="189"/>
    </location>
</feature>
<evidence type="ECO:0000256" key="2">
    <source>
        <dbReference type="ARBA" id="ARBA00006464"/>
    </source>
</evidence>
<evidence type="ECO:0000256" key="1">
    <source>
        <dbReference type="ARBA" id="ARBA00004141"/>
    </source>
</evidence>
<dbReference type="NCBIfam" id="TIGR03025">
    <property type="entry name" value="EPS_sugtrans"/>
    <property type="match status" value="1"/>
</dbReference>
<keyword evidence="3 10" id="KW-0808">Transferase</keyword>
<proteinExistence type="inferred from homology"/>
<evidence type="ECO:0000256" key="4">
    <source>
        <dbReference type="ARBA" id="ARBA00022692"/>
    </source>
</evidence>
<dbReference type="PANTHER" id="PTHR30576:SF0">
    <property type="entry name" value="UNDECAPRENYL-PHOSPHATE N-ACETYLGALACTOSAMINYL 1-PHOSPHATE TRANSFERASE-RELATED"/>
    <property type="match status" value="1"/>
</dbReference>
<evidence type="ECO:0000256" key="5">
    <source>
        <dbReference type="ARBA" id="ARBA00022989"/>
    </source>
</evidence>
<evidence type="ECO:0000256" key="6">
    <source>
        <dbReference type="ARBA" id="ARBA00023136"/>
    </source>
</evidence>
<dbReference type="PANTHER" id="PTHR30576">
    <property type="entry name" value="COLANIC BIOSYNTHESIS UDP-GLUCOSE LIPID CARRIER TRANSFERASE"/>
    <property type="match status" value="1"/>
</dbReference>
<keyword evidence="11" id="KW-1185">Reference proteome</keyword>
<comment type="similarity">
    <text evidence="2">Belongs to the bacterial sugar transferase family.</text>
</comment>
<organism evidence="10 11">
    <name type="scientific">Tautonia plasticadhaerens</name>
    <dbReference type="NCBI Taxonomy" id="2527974"/>
    <lineage>
        <taxon>Bacteria</taxon>
        <taxon>Pseudomonadati</taxon>
        <taxon>Planctomycetota</taxon>
        <taxon>Planctomycetia</taxon>
        <taxon>Isosphaerales</taxon>
        <taxon>Isosphaeraceae</taxon>
        <taxon>Tautonia</taxon>
    </lineage>
</organism>
<accession>A0A518H7A3</accession>
<evidence type="ECO:0000256" key="8">
    <source>
        <dbReference type="SAM" id="Phobius"/>
    </source>
</evidence>